<evidence type="ECO:0000256" key="1">
    <source>
        <dbReference type="SAM" id="MobiDB-lite"/>
    </source>
</evidence>
<feature type="compositionally biased region" description="Basic and acidic residues" evidence="1">
    <location>
        <begin position="104"/>
        <end position="116"/>
    </location>
</feature>
<reference evidence="2" key="1">
    <citation type="submission" date="2022-06" db="EMBL/GenBank/DDBJ databases">
        <title>Gracilimonas sp. CAU 1638 isolated from sea sediment.</title>
        <authorList>
            <person name="Kim W."/>
        </authorList>
    </citation>
    <scope>NUCLEOTIDE SEQUENCE</scope>
    <source>
        <strain evidence="2">CAU 1638</strain>
    </source>
</reference>
<feature type="region of interest" description="Disordered" evidence="1">
    <location>
        <begin position="104"/>
        <end position="165"/>
    </location>
</feature>
<keyword evidence="3" id="KW-1185">Reference proteome</keyword>
<dbReference type="AlphaFoldDB" id="A0A9X2RE64"/>
<organism evidence="2 3">
    <name type="scientific">Gracilimonas sediminicola</name>
    <dbReference type="NCBI Taxonomy" id="2952158"/>
    <lineage>
        <taxon>Bacteria</taxon>
        <taxon>Pseudomonadati</taxon>
        <taxon>Balneolota</taxon>
        <taxon>Balneolia</taxon>
        <taxon>Balneolales</taxon>
        <taxon>Balneolaceae</taxon>
        <taxon>Gracilimonas</taxon>
    </lineage>
</organism>
<comment type="caution">
    <text evidence="2">The sequence shown here is derived from an EMBL/GenBank/DDBJ whole genome shotgun (WGS) entry which is preliminary data.</text>
</comment>
<dbReference type="EMBL" id="JANDBC010000001">
    <property type="protein sequence ID" value="MCP9290023.1"/>
    <property type="molecule type" value="Genomic_DNA"/>
</dbReference>
<dbReference type="RefSeq" id="WP_255131710.1">
    <property type="nucleotide sequence ID" value="NZ_JANDBC010000001.1"/>
</dbReference>
<proteinExistence type="predicted"/>
<evidence type="ECO:0000313" key="2">
    <source>
        <dbReference type="EMBL" id="MCP9290023.1"/>
    </source>
</evidence>
<gene>
    <name evidence="2" type="ORF">NM125_00355</name>
</gene>
<feature type="compositionally biased region" description="Basic and acidic residues" evidence="1">
    <location>
        <begin position="155"/>
        <end position="165"/>
    </location>
</feature>
<sequence>MIEGWIKLHRQFIKWEWYDDANVMRVFLHCLLLANHEDKKWRGKMIKRGTFITSYSKLGAALKLSVKQVRLALEKLEETKELARKTTNQYTVIKVCNYDTYQNNEKEKGTQNDKRGAIKGQSKGNQRATTKNDNNYKNDKNSTHTPARTVPPIDQQKKNLDPEADIPSKEEFVRYCVEDCRYTKSFADHLWNHLMSKGWEIGGEPVKSFRHYVNKQRSWNTDFNQKQKTNAKTRNKSSRDFKERLDNLEALNEVQ</sequence>
<evidence type="ECO:0000313" key="3">
    <source>
        <dbReference type="Proteomes" id="UP001139125"/>
    </source>
</evidence>
<dbReference type="Proteomes" id="UP001139125">
    <property type="component" value="Unassembled WGS sequence"/>
</dbReference>
<name>A0A9X2RE64_9BACT</name>
<accession>A0A9X2RE64</accession>
<protein>
    <submittedName>
        <fullName evidence="2">Uncharacterized protein</fullName>
    </submittedName>
</protein>